<dbReference type="AlphaFoldDB" id="Q2SF96"/>
<feature type="region of interest" description="Disordered" evidence="1">
    <location>
        <begin position="1"/>
        <end position="44"/>
    </location>
</feature>
<gene>
    <name evidence="2" type="ordered locus">HCH_03959</name>
</gene>
<organism evidence="2 3">
    <name type="scientific">Hahella chejuensis (strain KCTC 2396)</name>
    <dbReference type="NCBI Taxonomy" id="349521"/>
    <lineage>
        <taxon>Bacteria</taxon>
        <taxon>Pseudomonadati</taxon>
        <taxon>Pseudomonadota</taxon>
        <taxon>Gammaproteobacteria</taxon>
        <taxon>Oceanospirillales</taxon>
        <taxon>Hahellaceae</taxon>
        <taxon>Hahella</taxon>
    </lineage>
</organism>
<dbReference type="EMBL" id="CP000155">
    <property type="protein sequence ID" value="ABC30678.1"/>
    <property type="molecule type" value="Genomic_DNA"/>
</dbReference>
<dbReference type="Proteomes" id="UP000000238">
    <property type="component" value="Chromosome"/>
</dbReference>
<dbReference type="HOGENOM" id="CLU_3216952_0_0_6"/>
<protein>
    <submittedName>
        <fullName evidence="2">Uncharacterized protein</fullName>
    </submittedName>
</protein>
<dbReference type="KEGG" id="hch:HCH_03959"/>
<accession>Q2SF96</accession>
<evidence type="ECO:0000256" key="1">
    <source>
        <dbReference type="SAM" id="MobiDB-lite"/>
    </source>
</evidence>
<evidence type="ECO:0000313" key="2">
    <source>
        <dbReference type="EMBL" id="ABC30678.1"/>
    </source>
</evidence>
<feature type="compositionally biased region" description="Basic and acidic residues" evidence="1">
    <location>
        <begin position="1"/>
        <end position="22"/>
    </location>
</feature>
<name>Q2SF96_HAHCH</name>
<reference evidence="2 3" key="1">
    <citation type="journal article" date="2005" name="Nucleic Acids Res.">
        <title>Genomic blueprint of Hahella chejuensis, a marine microbe producing an algicidal agent.</title>
        <authorList>
            <person name="Jeong H."/>
            <person name="Yim J.H."/>
            <person name="Lee C."/>
            <person name="Choi S.-H."/>
            <person name="Park Y.K."/>
            <person name="Yoon S.H."/>
            <person name="Hur C.-G."/>
            <person name="Kang H.-Y."/>
            <person name="Kim D."/>
            <person name="Lee H.H."/>
            <person name="Park K.H."/>
            <person name="Park S.-H."/>
            <person name="Park H.-S."/>
            <person name="Lee H.K."/>
            <person name="Oh T.K."/>
            <person name="Kim J.F."/>
        </authorList>
    </citation>
    <scope>NUCLEOTIDE SEQUENCE [LARGE SCALE GENOMIC DNA]</scope>
    <source>
        <strain evidence="2 3">KCTC 2396</strain>
    </source>
</reference>
<evidence type="ECO:0000313" key="3">
    <source>
        <dbReference type="Proteomes" id="UP000000238"/>
    </source>
</evidence>
<keyword evidence="3" id="KW-1185">Reference proteome</keyword>
<proteinExistence type="predicted"/>
<sequence length="44" mass="4791">MPTVTDNERDAGSENEDAKERAGAAQKEGGSATWFPFVEFSELD</sequence>